<accession>A0A1Y2K8C8</accession>
<dbReference type="OrthoDB" id="9780095at2"/>
<dbReference type="AlphaFoldDB" id="A0A1Y2K8C8"/>
<comment type="caution">
    <text evidence="2">The sequence shown here is derived from an EMBL/GenBank/DDBJ whole genome shotgun (WGS) entry which is preliminary data.</text>
</comment>
<sequence>MSARNAFIASLAQEPFAQFRQEQLAAFGPDLDDISLHWLERAMIPLWGRRCLSLLPAAEAQAVDGARLMIARGVLSRLNEKRDFVIEALEPLGDPARSAEEKAGLADTLMVASAYMPLLFHAVHRDYERPYGLDLIGSHAPGGPGARLAQAAGGNPYEPCPPDLLRDGLNRLPLEPQQTRFVDLGCGKGLGLLVAAERPFAQMVGIELEPTLAQIARENLARYPQEKRACGDIAIVEGDALSAPWPEGDVVVYLFNTLTEPLMPLLRERLERIAQAGHRAWVVYIEPLHLSALEASPAARLLHKQINMALLAFSPSGERLH</sequence>
<dbReference type="Pfam" id="PF13649">
    <property type="entry name" value="Methyltransf_25"/>
    <property type="match status" value="1"/>
</dbReference>
<dbReference type="InterPro" id="IPR029063">
    <property type="entry name" value="SAM-dependent_MTases_sf"/>
</dbReference>
<proteinExistence type="predicted"/>
<organism evidence="2 3">
    <name type="scientific">Magnetofaba australis IT-1</name>
    <dbReference type="NCBI Taxonomy" id="1434232"/>
    <lineage>
        <taxon>Bacteria</taxon>
        <taxon>Pseudomonadati</taxon>
        <taxon>Pseudomonadota</taxon>
        <taxon>Magnetococcia</taxon>
        <taxon>Magnetococcales</taxon>
        <taxon>Magnetococcaceae</taxon>
        <taxon>Magnetofaba</taxon>
    </lineage>
</organism>
<dbReference type="InterPro" id="IPR041698">
    <property type="entry name" value="Methyltransf_25"/>
</dbReference>
<reference evidence="2 3" key="1">
    <citation type="journal article" date="2016" name="BMC Genomics">
        <title>Combined genomic and structural analyses of a cultured magnetotactic bacterium reveals its niche adaptation to a dynamic environment.</title>
        <authorList>
            <person name="Araujo A.C."/>
            <person name="Morillo V."/>
            <person name="Cypriano J."/>
            <person name="Teixeira L.C."/>
            <person name="Leao P."/>
            <person name="Lyra S."/>
            <person name="Almeida L.G."/>
            <person name="Bazylinski D.A."/>
            <person name="Vasconcellos A.T."/>
            <person name="Abreu F."/>
            <person name="Lins U."/>
        </authorList>
    </citation>
    <scope>NUCLEOTIDE SEQUENCE [LARGE SCALE GENOMIC DNA]</scope>
    <source>
        <strain evidence="2 3">IT-1</strain>
    </source>
</reference>
<dbReference type="Proteomes" id="UP000194003">
    <property type="component" value="Unassembled WGS sequence"/>
</dbReference>
<name>A0A1Y2K8C8_9PROT</name>
<dbReference type="RefSeq" id="WP_085440746.1">
    <property type="nucleotide sequence ID" value="NZ_LVJN01000015.1"/>
</dbReference>
<evidence type="ECO:0000259" key="1">
    <source>
        <dbReference type="Pfam" id="PF13649"/>
    </source>
</evidence>
<gene>
    <name evidence="2" type="ORF">MAIT1_00182</name>
</gene>
<dbReference type="SUPFAM" id="SSF53335">
    <property type="entry name" value="S-adenosyl-L-methionine-dependent methyltransferases"/>
    <property type="match status" value="1"/>
</dbReference>
<evidence type="ECO:0000313" key="3">
    <source>
        <dbReference type="Proteomes" id="UP000194003"/>
    </source>
</evidence>
<dbReference type="EMBL" id="LVJN01000015">
    <property type="protein sequence ID" value="OSM06932.1"/>
    <property type="molecule type" value="Genomic_DNA"/>
</dbReference>
<protein>
    <recommendedName>
        <fullName evidence="1">Methyltransferase domain-containing protein</fullName>
    </recommendedName>
</protein>
<dbReference type="Gene3D" id="3.40.50.150">
    <property type="entry name" value="Vaccinia Virus protein VP39"/>
    <property type="match status" value="1"/>
</dbReference>
<keyword evidence="3" id="KW-1185">Reference proteome</keyword>
<feature type="domain" description="Methyltransferase" evidence="1">
    <location>
        <begin position="182"/>
        <end position="259"/>
    </location>
</feature>
<evidence type="ECO:0000313" key="2">
    <source>
        <dbReference type="EMBL" id="OSM06932.1"/>
    </source>
</evidence>
<dbReference type="STRING" id="1434232.MAIT1_00182"/>